<accession>A0ABP6XLS2</accession>
<organism evidence="1 2">
    <name type="scientific">Snuella lapsa</name>
    <dbReference type="NCBI Taxonomy" id="870481"/>
    <lineage>
        <taxon>Bacteria</taxon>
        <taxon>Pseudomonadati</taxon>
        <taxon>Bacteroidota</taxon>
        <taxon>Flavobacteriia</taxon>
        <taxon>Flavobacteriales</taxon>
        <taxon>Flavobacteriaceae</taxon>
        <taxon>Snuella</taxon>
    </lineage>
</organism>
<evidence type="ECO:0000313" key="2">
    <source>
        <dbReference type="Proteomes" id="UP001500954"/>
    </source>
</evidence>
<gene>
    <name evidence="1" type="ORF">GCM10022395_16720</name>
</gene>
<keyword evidence="2" id="KW-1185">Reference proteome</keyword>
<evidence type="ECO:0000313" key="1">
    <source>
        <dbReference type="EMBL" id="GAA3567233.1"/>
    </source>
</evidence>
<proteinExistence type="predicted"/>
<name>A0ABP6XLS2_9FLAO</name>
<sequence>MYDMEPLELKHSYPISSAIISMMLGLLLSDWQEQKKTIRIKRIDKKRFIVTSRNLEKVCHLYVKLNINKD</sequence>
<protein>
    <submittedName>
        <fullName evidence="1">Uncharacterized protein</fullName>
    </submittedName>
</protein>
<dbReference type="Proteomes" id="UP001500954">
    <property type="component" value="Unassembled WGS sequence"/>
</dbReference>
<dbReference type="EMBL" id="BAABCY010000039">
    <property type="protein sequence ID" value="GAA3567233.1"/>
    <property type="molecule type" value="Genomic_DNA"/>
</dbReference>
<comment type="caution">
    <text evidence="1">The sequence shown here is derived from an EMBL/GenBank/DDBJ whole genome shotgun (WGS) entry which is preliminary data.</text>
</comment>
<reference evidence="2" key="1">
    <citation type="journal article" date="2019" name="Int. J. Syst. Evol. Microbiol.">
        <title>The Global Catalogue of Microorganisms (GCM) 10K type strain sequencing project: providing services to taxonomists for standard genome sequencing and annotation.</title>
        <authorList>
            <consortium name="The Broad Institute Genomics Platform"/>
            <consortium name="The Broad Institute Genome Sequencing Center for Infectious Disease"/>
            <person name="Wu L."/>
            <person name="Ma J."/>
        </authorList>
    </citation>
    <scope>NUCLEOTIDE SEQUENCE [LARGE SCALE GENOMIC DNA]</scope>
    <source>
        <strain evidence="2">JCM 17111</strain>
    </source>
</reference>